<organism evidence="4 5">
    <name type="scientific">Cephalotrichum gorgonifer</name>
    <dbReference type="NCBI Taxonomy" id="2041049"/>
    <lineage>
        <taxon>Eukaryota</taxon>
        <taxon>Fungi</taxon>
        <taxon>Dikarya</taxon>
        <taxon>Ascomycota</taxon>
        <taxon>Pezizomycotina</taxon>
        <taxon>Sordariomycetes</taxon>
        <taxon>Hypocreomycetidae</taxon>
        <taxon>Microascales</taxon>
        <taxon>Microascaceae</taxon>
        <taxon>Cephalotrichum</taxon>
    </lineage>
</organism>
<feature type="region of interest" description="Disordered" evidence="2">
    <location>
        <begin position="226"/>
        <end position="249"/>
    </location>
</feature>
<evidence type="ECO:0000259" key="3">
    <source>
        <dbReference type="PROSITE" id="PS50103"/>
    </source>
</evidence>
<protein>
    <recommendedName>
        <fullName evidence="3">C3H1-type domain-containing protein</fullName>
    </recommendedName>
</protein>
<feature type="region of interest" description="Disordered" evidence="2">
    <location>
        <begin position="315"/>
        <end position="339"/>
    </location>
</feature>
<dbReference type="InterPro" id="IPR000571">
    <property type="entry name" value="Znf_CCCH"/>
</dbReference>
<keyword evidence="1" id="KW-0863">Zinc-finger</keyword>
<gene>
    <name evidence="4" type="ORF">DNG_00934</name>
</gene>
<feature type="compositionally biased region" description="Polar residues" evidence="2">
    <location>
        <begin position="1"/>
        <end position="10"/>
    </location>
</feature>
<feature type="compositionally biased region" description="Low complexity" evidence="2">
    <location>
        <begin position="367"/>
        <end position="383"/>
    </location>
</feature>
<proteinExistence type="predicted"/>
<feature type="compositionally biased region" description="Polar residues" evidence="2">
    <location>
        <begin position="237"/>
        <end position="249"/>
    </location>
</feature>
<accession>A0AAE8SRQ1</accession>
<evidence type="ECO:0000313" key="4">
    <source>
        <dbReference type="EMBL" id="SPN97420.1"/>
    </source>
</evidence>
<dbReference type="PROSITE" id="PS50103">
    <property type="entry name" value="ZF_C3H1"/>
    <property type="match status" value="1"/>
</dbReference>
<feature type="region of interest" description="Disordered" evidence="2">
    <location>
        <begin position="353"/>
        <end position="426"/>
    </location>
</feature>
<sequence length="426" mass="45419">MAPPSLQQAWPSLVPHAQSSPSSANSGSTPDSLIDAEPAFDDGAPRHTSYALHGEESGPGPFSPTSRDISHGMQRLNLLAQRAGVARGLEPSPIVFSAPRSMGDQSWAAQRHQVAMPAGYRNGGYDGADDGRQYARAVVGGGPAEDDLDEAYAYCYDRGNGEYTRLVPADMLPELRNIPARQRNRQGMVVLPMPAGRPYRGTCSNTCPIILTFGLTTLVSEPVAQDSSALHHHQRSSMDTRQAGTSASLQSRIDSIVKSAPPRRNKVFCDKWVHEGTCAFTQQGCKFRHEMPADRATQQAMGLFHGLPTWWKKHQAELQRQRSEPSSPTARSCPAAAEAEAGPIALSRCRLVGNHGRANPRPRKEAGGPSTPTPTASASASASRWGPIGPPAHRRQGLGAGQRGVGLAASRHNSPGGGGVFLQRTG</sequence>
<feature type="compositionally biased region" description="Low complexity" evidence="2">
    <location>
        <begin position="19"/>
        <end position="32"/>
    </location>
</feature>
<name>A0AAE8SRQ1_9PEZI</name>
<feature type="zinc finger region" description="C3H1-type" evidence="1">
    <location>
        <begin position="263"/>
        <end position="292"/>
    </location>
</feature>
<keyword evidence="1" id="KW-0479">Metal-binding</keyword>
<evidence type="ECO:0000256" key="1">
    <source>
        <dbReference type="PROSITE-ProRule" id="PRU00723"/>
    </source>
</evidence>
<keyword evidence="5" id="KW-1185">Reference proteome</keyword>
<dbReference type="Proteomes" id="UP001187682">
    <property type="component" value="Unassembled WGS sequence"/>
</dbReference>
<feature type="region of interest" description="Disordered" evidence="2">
    <location>
        <begin position="1"/>
        <end position="69"/>
    </location>
</feature>
<dbReference type="GO" id="GO:0008270">
    <property type="term" value="F:zinc ion binding"/>
    <property type="evidence" value="ECO:0007669"/>
    <property type="project" value="UniProtKB-KW"/>
</dbReference>
<comment type="caution">
    <text evidence="4">The sequence shown here is derived from an EMBL/GenBank/DDBJ whole genome shotgun (WGS) entry which is preliminary data.</text>
</comment>
<reference evidence="4" key="1">
    <citation type="submission" date="2018-03" db="EMBL/GenBank/DDBJ databases">
        <authorList>
            <person name="Guldener U."/>
        </authorList>
    </citation>
    <scope>NUCLEOTIDE SEQUENCE</scope>
</reference>
<keyword evidence="1" id="KW-0862">Zinc</keyword>
<feature type="domain" description="C3H1-type" evidence="3">
    <location>
        <begin position="263"/>
        <end position="292"/>
    </location>
</feature>
<evidence type="ECO:0000256" key="2">
    <source>
        <dbReference type="SAM" id="MobiDB-lite"/>
    </source>
</evidence>
<evidence type="ECO:0000313" key="5">
    <source>
        <dbReference type="Proteomes" id="UP001187682"/>
    </source>
</evidence>
<dbReference type="EMBL" id="ONZQ02000001">
    <property type="protein sequence ID" value="SPN97420.1"/>
    <property type="molecule type" value="Genomic_DNA"/>
</dbReference>
<dbReference type="AlphaFoldDB" id="A0AAE8SRQ1"/>